<dbReference type="PANTHER" id="PTHR43876:SF8">
    <property type="entry name" value="2-OCTAPRENYL-6-METHOXYPHENOL HYDROXYLASE"/>
    <property type="match status" value="1"/>
</dbReference>
<evidence type="ECO:0000313" key="10">
    <source>
        <dbReference type="Proteomes" id="UP000285478"/>
    </source>
</evidence>
<keyword evidence="5" id="KW-0274">FAD</keyword>
<evidence type="ECO:0000256" key="2">
    <source>
        <dbReference type="ARBA" id="ARBA00004749"/>
    </source>
</evidence>
<dbReference type="InterPro" id="IPR036188">
    <property type="entry name" value="FAD/NAD-bd_sf"/>
</dbReference>
<keyword evidence="7" id="KW-0503">Monooxygenase</keyword>
<accession>A0A410H438</accession>
<evidence type="ECO:0000256" key="7">
    <source>
        <dbReference type="ARBA" id="ARBA00023033"/>
    </source>
</evidence>
<keyword evidence="9" id="KW-0830">Ubiquinone</keyword>
<reference evidence="9 10" key="1">
    <citation type="journal article" date="2018" name="Environ. Microbiol.">
        <title>Genomes of ubiquitous marine and hypersaline Hydrogenovibrio, Thiomicrorhabdus and Thiomicrospira spp. encode a diversity of mechanisms to sustain chemolithoautotrophy in heterogeneous environments.</title>
        <authorList>
            <person name="Scott K.M."/>
            <person name="Williams J."/>
            <person name="Porter C.M.B."/>
            <person name="Russel S."/>
            <person name="Harmer T.L."/>
            <person name="Paul J.H."/>
            <person name="Antonen K.M."/>
            <person name="Bridges M.K."/>
            <person name="Camper G.J."/>
            <person name="Campla C.K."/>
            <person name="Casella L.G."/>
            <person name="Chase E."/>
            <person name="Conrad J.W."/>
            <person name="Cruz M.C."/>
            <person name="Dunlap D.S."/>
            <person name="Duran L."/>
            <person name="Fahsbender E.M."/>
            <person name="Goldsmith D.B."/>
            <person name="Keeley R.F."/>
            <person name="Kondoff M.R."/>
            <person name="Kussy B.I."/>
            <person name="Lane M.K."/>
            <person name="Lawler S."/>
            <person name="Leigh B.A."/>
            <person name="Lewis C."/>
            <person name="Lostal L.M."/>
            <person name="Marking D."/>
            <person name="Mancera P.A."/>
            <person name="McClenthan E.C."/>
            <person name="McIntyre E.A."/>
            <person name="Mine J.A."/>
            <person name="Modi S."/>
            <person name="Moore B.D."/>
            <person name="Morgan W.A."/>
            <person name="Nelson K.M."/>
            <person name="Nguyen K.N."/>
            <person name="Ogburn N."/>
            <person name="Parrino D.G."/>
            <person name="Pedapudi A.D."/>
            <person name="Pelham R.P."/>
            <person name="Preece A.M."/>
            <person name="Rampersad E.A."/>
            <person name="Richardson J.C."/>
            <person name="Rodgers C.M."/>
            <person name="Schaffer B.L."/>
            <person name="Sheridan N.E."/>
            <person name="Solone M.R."/>
            <person name="Staley Z.R."/>
            <person name="Tabuchi M."/>
            <person name="Waide R.J."/>
            <person name="Wanjugi P.W."/>
            <person name="Young S."/>
            <person name="Clum A."/>
            <person name="Daum C."/>
            <person name="Huntemann M."/>
            <person name="Ivanova N."/>
            <person name="Kyrpides N."/>
            <person name="Mikhailova N."/>
            <person name="Palaniappan K."/>
            <person name="Pillay M."/>
            <person name="Reddy T.B.K."/>
            <person name="Shapiro N."/>
            <person name="Stamatis D."/>
            <person name="Varghese N."/>
            <person name="Woyke T."/>
            <person name="Boden R."/>
            <person name="Freyermuth S.K."/>
            <person name="Kerfeld C.A."/>
        </authorList>
    </citation>
    <scope>NUCLEOTIDE SEQUENCE [LARGE SCALE GENOMIC DNA]</scope>
    <source>
        <strain evidence="9 10">JR-2</strain>
    </source>
</reference>
<comment type="pathway">
    <text evidence="2">Cofactor biosynthesis; ubiquinone biosynthesis.</text>
</comment>
<evidence type="ECO:0000256" key="6">
    <source>
        <dbReference type="ARBA" id="ARBA00023002"/>
    </source>
</evidence>
<name>A0A410H438_9GAMM</name>
<comment type="similarity">
    <text evidence="3">Belongs to the UbiH/COQ6 family.</text>
</comment>
<evidence type="ECO:0000259" key="8">
    <source>
        <dbReference type="Pfam" id="PF01494"/>
    </source>
</evidence>
<dbReference type="RefSeq" id="WP_128385087.1">
    <property type="nucleotide sequence ID" value="NZ_CP035033.1"/>
</dbReference>
<feature type="domain" description="FAD-binding" evidence="8">
    <location>
        <begin position="5"/>
        <end position="349"/>
    </location>
</feature>
<proteinExistence type="inferred from homology"/>
<organism evidence="9 10">
    <name type="scientific">Hydrogenovibrio thermophilus</name>
    <dbReference type="NCBI Taxonomy" id="265883"/>
    <lineage>
        <taxon>Bacteria</taxon>
        <taxon>Pseudomonadati</taxon>
        <taxon>Pseudomonadota</taxon>
        <taxon>Gammaproteobacteria</taxon>
        <taxon>Thiotrichales</taxon>
        <taxon>Piscirickettsiaceae</taxon>
        <taxon>Hydrogenovibrio</taxon>
    </lineage>
</organism>
<dbReference type="InterPro" id="IPR051205">
    <property type="entry name" value="UbiH/COQ6_monooxygenase"/>
</dbReference>
<keyword evidence="4" id="KW-0285">Flavoprotein</keyword>
<dbReference type="NCBIfam" id="TIGR01988">
    <property type="entry name" value="Ubi-OHases"/>
    <property type="match status" value="1"/>
</dbReference>
<keyword evidence="10" id="KW-1185">Reference proteome</keyword>
<dbReference type="GO" id="GO:0006744">
    <property type="term" value="P:ubiquinone biosynthetic process"/>
    <property type="evidence" value="ECO:0007669"/>
    <property type="project" value="UniProtKB-UniPathway"/>
</dbReference>
<evidence type="ECO:0000313" key="9">
    <source>
        <dbReference type="EMBL" id="QAB15684.1"/>
    </source>
</evidence>
<dbReference type="Proteomes" id="UP000285478">
    <property type="component" value="Chromosome"/>
</dbReference>
<dbReference type="Gene3D" id="3.50.50.60">
    <property type="entry name" value="FAD/NAD(P)-binding domain"/>
    <property type="match status" value="2"/>
</dbReference>
<dbReference type="SUPFAM" id="SSF51905">
    <property type="entry name" value="FAD/NAD(P)-binding domain"/>
    <property type="match status" value="1"/>
</dbReference>
<comment type="cofactor">
    <cofactor evidence="1">
        <name>FAD</name>
        <dbReference type="ChEBI" id="CHEBI:57692"/>
    </cofactor>
</comment>
<dbReference type="Pfam" id="PF01494">
    <property type="entry name" value="FAD_binding_3"/>
    <property type="match status" value="1"/>
</dbReference>
<sequence>MATNQTDVLISGGGPVGLLLAIGLGQAGQQVVVAEKNAFEKGETGSFDGRVLALTYGSVQVLKTLNIWPDLESMTTPIEHVHVSQKGYLGLTQLHADEMRVPALGYSVTASDLGRVLWQTAQNTPNVTLLSESGLVDLSIQGNRRRAELNTPDGMVEYEAGLVVGADGTESTVRKCLDLPIEIKAYEAFGVIAKIETEQHPNGWAFERFTEQGPVALLPMHGHESKAVWVVPKDDIERVRALNDTDFMQAFAARMGERLGAFVKVSERVAYPLTETYVPRFYAERAVLMGNASHTQHPVAAQGLNLGIRDVAVFLEMMQDHDVETTDVGDEAFLASYADERARHHEKIMGLTDGLIQLFQVESPVVGHMRGLGLMAMNALPGLRKRFTKMTMGVSS</sequence>
<dbReference type="InterPro" id="IPR010971">
    <property type="entry name" value="UbiH/COQ6"/>
</dbReference>
<dbReference type="EMBL" id="CP035033">
    <property type="protein sequence ID" value="QAB15684.1"/>
    <property type="molecule type" value="Genomic_DNA"/>
</dbReference>
<gene>
    <name evidence="9" type="ORF">EPV75_08405</name>
</gene>
<dbReference type="InterPro" id="IPR002938">
    <property type="entry name" value="FAD-bd"/>
</dbReference>
<protein>
    <submittedName>
        <fullName evidence="9">Ubiquinone biosynthesis protein</fullName>
    </submittedName>
</protein>
<dbReference type="PANTHER" id="PTHR43876">
    <property type="entry name" value="UBIQUINONE BIOSYNTHESIS MONOOXYGENASE COQ6, MITOCHONDRIAL"/>
    <property type="match status" value="1"/>
</dbReference>
<dbReference type="KEGG" id="htr:EPV75_08405"/>
<dbReference type="UniPathway" id="UPA00232"/>
<evidence type="ECO:0000256" key="4">
    <source>
        <dbReference type="ARBA" id="ARBA00022630"/>
    </source>
</evidence>
<dbReference type="AlphaFoldDB" id="A0A410H438"/>
<dbReference type="GO" id="GO:0071949">
    <property type="term" value="F:FAD binding"/>
    <property type="evidence" value="ECO:0007669"/>
    <property type="project" value="InterPro"/>
</dbReference>
<dbReference type="GO" id="GO:0008681">
    <property type="term" value="F:2-octaprenyl-6-methoxyphenol hydroxylase activity"/>
    <property type="evidence" value="ECO:0007669"/>
    <property type="project" value="TreeGrafter"/>
</dbReference>
<evidence type="ECO:0000256" key="3">
    <source>
        <dbReference type="ARBA" id="ARBA00005349"/>
    </source>
</evidence>
<evidence type="ECO:0000256" key="5">
    <source>
        <dbReference type="ARBA" id="ARBA00022827"/>
    </source>
</evidence>
<keyword evidence="6" id="KW-0560">Oxidoreductase</keyword>
<dbReference type="PRINTS" id="PR00420">
    <property type="entry name" value="RNGMNOXGNASE"/>
</dbReference>
<evidence type="ECO:0000256" key="1">
    <source>
        <dbReference type="ARBA" id="ARBA00001974"/>
    </source>
</evidence>